<dbReference type="Proteomes" id="UP000322940">
    <property type="component" value="Unassembled WGS sequence"/>
</dbReference>
<protein>
    <submittedName>
        <fullName evidence="2">Uncharacterized protein</fullName>
    </submittedName>
</protein>
<reference evidence="2 3" key="1">
    <citation type="journal article" date="2019" name="Nat. Med.">
        <title>A library of human gut bacterial isolates paired with longitudinal multiomics data enables mechanistic microbiome research.</title>
        <authorList>
            <person name="Poyet M."/>
            <person name="Groussin M."/>
            <person name="Gibbons S.M."/>
            <person name="Avila-Pacheco J."/>
            <person name="Jiang X."/>
            <person name="Kearney S.M."/>
            <person name="Perrotta A.R."/>
            <person name="Berdy B."/>
            <person name="Zhao S."/>
            <person name="Lieberman T.D."/>
            <person name="Swanson P.K."/>
            <person name="Smith M."/>
            <person name="Roesemann S."/>
            <person name="Alexander J.E."/>
            <person name="Rich S.A."/>
            <person name="Livny J."/>
            <person name="Vlamakis H."/>
            <person name="Clish C."/>
            <person name="Bullock K."/>
            <person name="Deik A."/>
            <person name="Scott J."/>
            <person name="Pierce K.A."/>
            <person name="Xavier R.J."/>
            <person name="Alm E.J."/>
        </authorList>
    </citation>
    <scope>NUCLEOTIDE SEQUENCE [LARGE SCALE GENOMIC DNA]</scope>
    <source>
        <strain evidence="2 3">BIOML-A266</strain>
    </source>
</reference>
<dbReference type="AlphaFoldDB" id="A0A5B3H646"/>
<feature type="region of interest" description="Disordered" evidence="1">
    <location>
        <begin position="51"/>
        <end position="70"/>
    </location>
</feature>
<organism evidence="2 3">
    <name type="scientific">Alistipes onderdonkii</name>
    <dbReference type="NCBI Taxonomy" id="328813"/>
    <lineage>
        <taxon>Bacteria</taxon>
        <taxon>Pseudomonadati</taxon>
        <taxon>Bacteroidota</taxon>
        <taxon>Bacteroidia</taxon>
        <taxon>Bacteroidales</taxon>
        <taxon>Rikenellaceae</taxon>
        <taxon>Alistipes</taxon>
    </lineage>
</organism>
<accession>A0A5B3H646</accession>
<dbReference type="GeneID" id="73803048"/>
<dbReference type="RefSeq" id="WP_004328719.1">
    <property type="nucleotide sequence ID" value="NZ_RCXC01000001.1"/>
</dbReference>
<sequence>MNARQFFDKVALMRKLQKEYFRTRSKTALNQSKAVEREVDAEIARVHDALGTPATKQPEQRNIFEEDASW</sequence>
<dbReference type="EMBL" id="VVXH01000001">
    <property type="protein sequence ID" value="KAA2381267.1"/>
    <property type="molecule type" value="Genomic_DNA"/>
</dbReference>
<gene>
    <name evidence="2" type="ORF">F2Y10_01935</name>
</gene>
<comment type="caution">
    <text evidence="2">The sequence shown here is derived from an EMBL/GenBank/DDBJ whole genome shotgun (WGS) entry which is preliminary data.</text>
</comment>
<evidence type="ECO:0000313" key="3">
    <source>
        <dbReference type="Proteomes" id="UP000322940"/>
    </source>
</evidence>
<name>A0A5B3H646_9BACT</name>
<proteinExistence type="predicted"/>
<evidence type="ECO:0000256" key="1">
    <source>
        <dbReference type="SAM" id="MobiDB-lite"/>
    </source>
</evidence>
<evidence type="ECO:0000313" key="2">
    <source>
        <dbReference type="EMBL" id="KAA2381267.1"/>
    </source>
</evidence>